<organism evidence="1 2">
    <name type="scientific">Jannaschia helgolandensis</name>
    <dbReference type="NCBI Taxonomy" id="188906"/>
    <lineage>
        <taxon>Bacteria</taxon>
        <taxon>Pseudomonadati</taxon>
        <taxon>Pseudomonadota</taxon>
        <taxon>Alphaproteobacteria</taxon>
        <taxon>Rhodobacterales</taxon>
        <taxon>Roseobacteraceae</taxon>
        <taxon>Jannaschia</taxon>
    </lineage>
</organism>
<dbReference type="Gene3D" id="2.60.120.1140">
    <property type="entry name" value="Protein of unknown function DUF192"/>
    <property type="match status" value="1"/>
</dbReference>
<protein>
    <recommendedName>
        <fullName evidence="3">DUF192 domain-containing protein</fullName>
    </recommendedName>
</protein>
<accession>A0A1H7PGJ6</accession>
<gene>
    <name evidence="1" type="ORF">SAMN04488526_2522</name>
</gene>
<evidence type="ECO:0008006" key="3">
    <source>
        <dbReference type="Google" id="ProtNLM"/>
    </source>
</evidence>
<sequence>MGIFHRLNDRLMGGLRLALILAVPVFAASDVAALSSGECQDGMVDVRGDFGQVRFRVELALTPAEQAKGLMNRESLSRLSGMLFVYPRESNVAFWMRNTLIPLDMIFVDDEGRIVRVHENAVPLDETPIPAGAPTLAVLEINGGMARMLGIDAGDELRTVALPQDTAAWPCD</sequence>
<dbReference type="STRING" id="188906.SAMN04488526_2522"/>
<evidence type="ECO:0000313" key="2">
    <source>
        <dbReference type="Proteomes" id="UP000199283"/>
    </source>
</evidence>
<keyword evidence="2" id="KW-1185">Reference proteome</keyword>
<proteinExistence type="predicted"/>
<evidence type="ECO:0000313" key="1">
    <source>
        <dbReference type="EMBL" id="SEL34425.1"/>
    </source>
</evidence>
<dbReference type="Proteomes" id="UP000199283">
    <property type="component" value="Unassembled WGS sequence"/>
</dbReference>
<dbReference type="EMBL" id="FNZQ01000004">
    <property type="protein sequence ID" value="SEL34425.1"/>
    <property type="molecule type" value="Genomic_DNA"/>
</dbReference>
<dbReference type="AlphaFoldDB" id="A0A1H7PGJ6"/>
<dbReference type="Pfam" id="PF02643">
    <property type="entry name" value="DUF192"/>
    <property type="match status" value="1"/>
</dbReference>
<reference evidence="1 2" key="1">
    <citation type="submission" date="2016-10" db="EMBL/GenBank/DDBJ databases">
        <authorList>
            <person name="de Groot N.N."/>
        </authorList>
    </citation>
    <scope>NUCLEOTIDE SEQUENCE [LARGE SCALE GENOMIC DNA]</scope>
    <source>
        <strain evidence="1 2">DSM 14858</strain>
    </source>
</reference>
<dbReference type="RefSeq" id="WP_245737588.1">
    <property type="nucleotide sequence ID" value="NZ_FNZQ01000004.1"/>
</dbReference>
<dbReference type="PANTHER" id="PTHR37953">
    <property type="entry name" value="UPF0127 PROTEIN MJ1496"/>
    <property type="match status" value="1"/>
</dbReference>
<dbReference type="InterPro" id="IPR038695">
    <property type="entry name" value="Saro_0823-like_sf"/>
</dbReference>
<name>A0A1H7PGJ6_9RHOB</name>
<dbReference type="InterPro" id="IPR003795">
    <property type="entry name" value="DUF192"/>
</dbReference>
<dbReference type="PANTHER" id="PTHR37953:SF1">
    <property type="entry name" value="UPF0127 PROTEIN MJ1496"/>
    <property type="match status" value="1"/>
</dbReference>